<keyword evidence="12" id="KW-0460">Magnesium</keyword>
<dbReference type="EMBL" id="JABANO010005392">
    <property type="protein sequence ID" value="KAF4753593.1"/>
    <property type="molecule type" value="Genomic_DNA"/>
</dbReference>
<comment type="subcellular location">
    <subcellularLocation>
        <location evidence="2">Mitochondrion inner membrane</location>
        <topology evidence="2">Peripheral membrane protein</topology>
        <orientation evidence="2">Matrix side</orientation>
    </subcellularLocation>
</comment>
<dbReference type="Pfam" id="PF09139">
    <property type="entry name" value="Tam41_Mmp37"/>
    <property type="match status" value="1"/>
</dbReference>
<evidence type="ECO:0000256" key="8">
    <source>
        <dbReference type="ARBA" id="ARBA00022516"/>
    </source>
</evidence>
<organism evidence="20 21">
    <name type="scientific">Perkinsus olseni</name>
    <name type="common">Perkinsus atlanticus</name>
    <dbReference type="NCBI Taxonomy" id="32597"/>
    <lineage>
        <taxon>Eukaryota</taxon>
        <taxon>Sar</taxon>
        <taxon>Alveolata</taxon>
        <taxon>Perkinsozoa</taxon>
        <taxon>Perkinsea</taxon>
        <taxon>Perkinsida</taxon>
        <taxon>Perkinsidae</taxon>
        <taxon>Perkinsus</taxon>
    </lineage>
</organism>
<evidence type="ECO:0000256" key="16">
    <source>
        <dbReference type="ARBA" id="ARBA00023209"/>
    </source>
</evidence>
<keyword evidence="10 20" id="KW-0548">Nucleotidyltransferase</keyword>
<keyword evidence="8" id="KW-0444">Lipid biosynthesis</keyword>
<reference evidence="20 21" key="1">
    <citation type="submission" date="2020-04" db="EMBL/GenBank/DDBJ databases">
        <title>Perkinsus olseni comparative genomics.</title>
        <authorList>
            <person name="Bogema D.R."/>
        </authorList>
    </citation>
    <scope>NUCLEOTIDE SEQUENCE [LARGE SCALE GENOMIC DNA]</scope>
    <source>
        <strain evidence="20 21">ATCC PRA-207</strain>
    </source>
</reference>
<evidence type="ECO:0000313" key="21">
    <source>
        <dbReference type="Proteomes" id="UP000553632"/>
    </source>
</evidence>
<dbReference type="GO" id="GO:0004605">
    <property type="term" value="F:phosphatidate cytidylyltransferase activity"/>
    <property type="evidence" value="ECO:0007669"/>
    <property type="project" value="UniProtKB-EC"/>
</dbReference>
<feature type="compositionally biased region" description="Low complexity" evidence="19">
    <location>
        <begin position="395"/>
        <end position="412"/>
    </location>
</feature>
<keyword evidence="15" id="KW-0472">Membrane</keyword>
<feature type="region of interest" description="Disordered" evidence="19">
    <location>
        <begin position="387"/>
        <end position="412"/>
    </location>
</feature>
<feature type="region of interest" description="Disordered" evidence="19">
    <location>
        <begin position="343"/>
        <end position="362"/>
    </location>
</feature>
<dbReference type="EC" id="2.7.7.41" evidence="6"/>
<feature type="compositionally biased region" description="Basic and acidic residues" evidence="19">
    <location>
        <begin position="554"/>
        <end position="564"/>
    </location>
</feature>
<dbReference type="Proteomes" id="UP000553632">
    <property type="component" value="Unassembled WGS sequence"/>
</dbReference>
<gene>
    <name evidence="20" type="primary">TAMM41_1</name>
    <name evidence="20" type="ORF">FOZ63_018316</name>
</gene>
<feature type="compositionally biased region" description="Acidic residues" evidence="19">
    <location>
        <begin position="351"/>
        <end position="360"/>
    </location>
</feature>
<keyword evidence="21" id="KW-1185">Reference proteome</keyword>
<dbReference type="InterPro" id="IPR015222">
    <property type="entry name" value="Tam41"/>
</dbReference>
<feature type="compositionally biased region" description="Basic and acidic residues" evidence="19">
    <location>
        <begin position="465"/>
        <end position="479"/>
    </location>
</feature>
<keyword evidence="17" id="KW-1208">Phospholipid metabolism</keyword>
<name>A0A7J6U7N4_PEROL</name>
<dbReference type="PANTHER" id="PTHR13619:SF0">
    <property type="entry name" value="PHOSPHATIDATE CYTIDYLYLTRANSFERASE, MITOCHONDRIAL"/>
    <property type="match status" value="1"/>
</dbReference>
<evidence type="ECO:0000256" key="18">
    <source>
        <dbReference type="ARBA" id="ARBA00029893"/>
    </source>
</evidence>
<comment type="similarity">
    <text evidence="5">Belongs to the TAM41 family.</text>
</comment>
<feature type="region of interest" description="Disordered" evidence="19">
    <location>
        <begin position="430"/>
        <end position="576"/>
    </location>
</feature>
<proteinExistence type="inferred from homology"/>
<sequence length="576" mass="62622">MWCSNGIALRGSGTDDDDNSYNNNDEYYHNDGSLMVDKIGDGDEGGMVGNDESTIDNGDGGMDGNDESTIDNGDGGMDGKNTDILMSLPRQPTLLLRQRFNPKSLPPCSYVLGYGSAVFKQDGRTPTTAAQHDDGKMTDLLVVTKDVAKFHELNLTKNPSHYAYPINKVKPKYLQSITRCAGGVYYNIGCTLQPGGLYCKYGIISHDDLCADLNNWNSLYIGGRLHKPVDIVYISDKKAYNEFTKALHYDRLSALRCALVFLLLLHNPQRGGGGDGVLRSIGTMEALLTCICSLSYMGDIRAGMVGAEDPNKIYNIVHGQAEELIHIYIPSTTIKKSQVHDYDNMGSYTNPEEEEDDDDGAPIVVDQWGNSLRPLRPDDLRHIEEEEENRVGDVRGQQQQQQRGGTTPAAAAAGAAAAAASLVLDEAVENTKSGKKKRMSQRIKLEEQNDDGIADDAAPSPRLGRIKEEYNDDEIRYDSDGDSDQSVVRGVVTKGKSPAAAGGGGGIIKQEDATNNSNDESYEDSDGDQSPIRRSGGVVTMSSGMTAGLVSGKDISKQMEDAAERRKRKLQQLPDE</sequence>
<accession>A0A7J6U7N4</accession>
<evidence type="ECO:0000256" key="4">
    <source>
        <dbReference type="ARBA" id="ARBA00005189"/>
    </source>
</evidence>
<protein>
    <recommendedName>
        <fullName evidence="7">Phosphatidate cytidylyltransferase, mitochondrial</fullName>
        <ecNumber evidence="6">2.7.7.41</ecNumber>
    </recommendedName>
    <alternativeName>
        <fullName evidence="18">CDP-diacylglycerol synthase</fullName>
    </alternativeName>
</protein>
<evidence type="ECO:0000256" key="14">
    <source>
        <dbReference type="ARBA" id="ARBA00023128"/>
    </source>
</evidence>
<dbReference type="GO" id="GO:0032049">
    <property type="term" value="P:cardiolipin biosynthetic process"/>
    <property type="evidence" value="ECO:0007669"/>
    <property type="project" value="InterPro"/>
</dbReference>
<keyword evidence="14" id="KW-0496">Mitochondrion</keyword>
<dbReference type="AlphaFoldDB" id="A0A7J6U7N4"/>
<keyword evidence="13" id="KW-0443">Lipid metabolism</keyword>
<dbReference type="UniPathway" id="UPA00557">
    <property type="reaction ID" value="UER00614"/>
</dbReference>
<evidence type="ECO:0000256" key="13">
    <source>
        <dbReference type="ARBA" id="ARBA00023098"/>
    </source>
</evidence>
<feature type="region of interest" description="Disordered" evidence="19">
    <location>
        <begin position="1"/>
        <end position="21"/>
    </location>
</feature>
<keyword evidence="9 20" id="KW-0808">Transferase</keyword>
<dbReference type="PANTHER" id="PTHR13619">
    <property type="entry name" value="PHOSPHATIDATE CYTIDYLYLTRANSFERASE, MITOCHONDRIAL"/>
    <property type="match status" value="1"/>
</dbReference>
<evidence type="ECO:0000256" key="2">
    <source>
        <dbReference type="ARBA" id="ARBA00004443"/>
    </source>
</evidence>
<feature type="non-terminal residue" evidence="20">
    <location>
        <position position="576"/>
    </location>
</feature>
<evidence type="ECO:0000256" key="1">
    <source>
        <dbReference type="ARBA" id="ARBA00001946"/>
    </source>
</evidence>
<evidence type="ECO:0000256" key="10">
    <source>
        <dbReference type="ARBA" id="ARBA00022695"/>
    </source>
</evidence>
<keyword evidence="11" id="KW-0999">Mitochondrion inner membrane</keyword>
<evidence type="ECO:0000256" key="3">
    <source>
        <dbReference type="ARBA" id="ARBA00005119"/>
    </source>
</evidence>
<evidence type="ECO:0000256" key="12">
    <source>
        <dbReference type="ARBA" id="ARBA00022842"/>
    </source>
</evidence>
<comment type="cofactor">
    <cofactor evidence="1">
        <name>Mg(2+)</name>
        <dbReference type="ChEBI" id="CHEBI:18420"/>
    </cofactor>
</comment>
<evidence type="ECO:0000256" key="15">
    <source>
        <dbReference type="ARBA" id="ARBA00023136"/>
    </source>
</evidence>
<evidence type="ECO:0000256" key="11">
    <source>
        <dbReference type="ARBA" id="ARBA00022792"/>
    </source>
</evidence>
<dbReference type="GO" id="GO:0005743">
    <property type="term" value="C:mitochondrial inner membrane"/>
    <property type="evidence" value="ECO:0007669"/>
    <property type="project" value="UniProtKB-SubCell"/>
</dbReference>
<comment type="pathway">
    <text evidence="4">Lipid metabolism.</text>
</comment>
<comment type="caution">
    <text evidence="20">The sequence shown here is derived from an EMBL/GenBank/DDBJ whole genome shotgun (WGS) entry which is preliminary data.</text>
</comment>
<comment type="pathway">
    <text evidence="3">Phospholipid metabolism; CDP-diacylglycerol biosynthesis; CDP-diacylglycerol from sn-glycerol 3-phosphate: step 3/3.</text>
</comment>
<evidence type="ECO:0000313" key="20">
    <source>
        <dbReference type="EMBL" id="KAF4753593.1"/>
    </source>
</evidence>
<dbReference type="GO" id="GO:0016024">
    <property type="term" value="P:CDP-diacylglycerol biosynthetic process"/>
    <property type="evidence" value="ECO:0007669"/>
    <property type="project" value="UniProtKB-UniPathway"/>
</dbReference>
<evidence type="ECO:0000256" key="6">
    <source>
        <dbReference type="ARBA" id="ARBA00012487"/>
    </source>
</evidence>
<evidence type="ECO:0000256" key="17">
    <source>
        <dbReference type="ARBA" id="ARBA00023264"/>
    </source>
</evidence>
<evidence type="ECO:0000256" key="19">
    <source>
        <dbReference type="SAM" id="MobiDB-lite"/>
    </source>
</evidence>
<evidence type="ECO:0000256" key="9">
    <source>
        <dbReference type="ARBA" id="ARBA00022679"/>
    </source>
</evidence>
<evidence type="ECO:0000256" key="7">
    <source>
        <dbReference type="ARBA" id="ARBA00018337"/>
    </source>
</evidence>
<evidence type="ECO:0000256" key="5">
    <source>
        <dbReference type="ARBA" id="ARBA00005458"/>
    </source>
</evidence>
<keyword evidence="16" id="KW-0594">Phospholipid biosynthesis</keyword>